<organism evidence="2 3">
    <name type="scientific">Phytophthora cactorum</name>
    <dbReference type="NCBI Taxonomy" id="29920"/>
    <lineage>
        <taxon>Eukaryota</taxon>
        <taxon>Sar</taxon>
        <taxon>Stramenopiles</taxon>
        <taxon>Oomycota</taxon>
        <taxon>Peronosporomycetes</taxon>
        <taxon>Peronosporales</taxon>
        <taxon>Peronosporaceae</taxon>
        <taxon>Phytophthora</taxon>
    </lineage>
</organism>
<proteinExistence type="predicted"/>
<evidence type="ECO:0000313" key="3">
    <source>
        <dbReference type="Proteomes" id="UP000688947"/>
    </source>
</evidence>
<gene>
    <name evidence="2" type="ORF">JG687_00012543</name>
</gene>
<dbReference type="AlphaFoldDB" id="A0A8T1U652"/>
<feature type="compositionally biased region" description="Basic residues" evidence="1">
    <location>
        <begin position="1"/>
        <end position="16"/>
    </location>
</feature>
<dbReference type="VEuPathDB" id="FungiDB:PC110_g5439"/>
<dbReference type="EMBL" id="JAENGZ010000850">
    <property type="protein sequence ID" value="KAG6953173.1"/>
    <property type="molecule type" value="Genomic_DNA"/>
</dbReference>
<feature type="region of interest" description="Disordered" evidence="1">
    <location>
        <begin position="1"/>
        <end position="107"/>
    </location>
</feature>
<comment type="caution">
    <text evidence="2">The sequence shown here is derived from an EMBL/GenBank/DDBJ whole genome shotgun (WGS) entry which is preliminary data.</text>
</comment>
<protein>
    <submittedName>
        <fullName evidence="2">Uncharacterized protein</fullName>
    </submittedName>
</protein>
<accession>A0A8T1U652</accession>
<evidence type="ECO:0000256" key="1">
    <source>
        <dbReference type="SAM" id="MobiDB-lite"/>
    </source>
</evidence>
<dbReference type="Proteomes" id="UP000688947">
    <property type="component" value="Unassembled WGS sequence"/>
</dbReference>
<name>A0A8T1U652_9STRA</name>
<reference evidence="2" key="1">
    <citation type="submission" date="2021-01" db="EMBL/GenBank/DDBJ databases">
        <title>Phytophthora aleatoria, a newly-described species from Pinus radiata is distinct from Phytophthora cactorum isolates based on comparative genomics.</title>
        <authorList>
            <person name="Mcdougal R."/>
            <person name="Panda P."/>
            <person name="Williams N."/>
            <person name="Studholme D.J."/>
        </authorList>
    </citation>
    <scope>NUCLEOTIDE SEQUENCE</scope>
    <source>
        <strain evidence="2">NZFS 3830</strain>
    </source>
</reference>
<sequence>MAGSAAKKKGMRARRVPRLDDISDNNCDAPFTQDHSPPCTAPQHLDGSSNRPSKKQKNIAEESSGENTSVTDLPPEIPARDVSELQLPNDKLDKQGKRNRANQAGRRSITCDSLEHYTKSWTCTHVGTFPCRGTGIHTNHTTLVRKHESLHNHEIDAHMFNTYADARNITSSVTHSVVRTMWQG</sequence>
<evidence type="ECO:0000313" key="2">
    <source>
        <dbReference type="EMBL" id="KAG6953173.1"/>
    </source>
</evidence>